<evidence type="ECO:0000259" key="3">
    <source>
        <dbReference type="Pfam" id="PF10181"/>
    </source>
</evidence>
<dbReference type="AlphaFoldDB" id="A0AAD4QD38"/>
<dbReference type="InterPro" id="IPR044215">
    <property type="entry name" value="PIG-H"/>
</dbReference>
<evidence type="ECO:0000313" key="4">
    <source>
        <dbReference type="EMBL" id="KAH9001330.1"/>
    </source>
</evidence>
<dbReference type="PANTHER" id="PTHR15231:SF1">
    <property type="entry name" value="PHOSPHATIDYLINOSITOL N-ACETYLGLUCOSAMINYLTRANSFERASE SUBUNIT H"/>
    <property type="match status" value="1"/>
</dbReference>
<dbReference type="GO" id="GO:0000506">
    <property type="term" value="C:glycosylphosphatidylinositol-N-acetylglucosaminyltransferase (GPI-GnT) complex"/>
    <property type="evidence" value="ECO:0007669"/>
    <property type="project" value="InterPro"/>
</dbReference>
<comment type="pathway">
    <text evidence="1">Glycolipid biosynthesis; glycosylphosphatidylinositol-anchor biosynthesis.</text>
</comment>
<sequence length="187" mass="21439">MRLSRPLPEVHPELLIIETPGLGREYRVENRPLSCSQRGRVANRFPWITGFDACAVVLVGLLWTSVRNAFLTIGTGIGLVLLVYQKATRVLWESVLVLPSYGIQLETHRGLPSLPLFVSRKFIPLSEVKDVLINEGLRRWDVRYYLTVLYCPQQAEQRLEVAYENILPRFPVLTEVYNGIHECLHSK</sequence>
<dbReference type="EMBL" id="JAKELL010000001">
    <property type="protein sequence ID" value="KAH9001330.1"/>
    <property type="molecule type" value="Genomic_DNA"/>
</dbReference>
<accession>A0AAD4QD38</accession>
<dbReference type="GO" id="GO:0016740">
    <property type="term" value="F:transferase activity"/>
    <property type="evidence" value="ECO:0007669"/>
    <property type="project" value="UniProtKB-KW"/>
</dbReference>
<organism evidence="4 5">
    <name type="scientific">Lactarius akahatsu</name>
    <dbReference type="NCBI Taxonomy" id="416441"/>
    <lineage>
        <taxon>Eukaryota</taxon>
        <taxon>Fungi</taxon>
        <taxon>Dikarya</taxon>
        <taxon>Basidiomycota</taxon>
        <taxon>Agaricomycotina</taxon>
        <taxon>Agaricomycetes</taxon>
        <taxon>Russulales</taxon>
        <taxon>Russulaceae</taxon>
        <taxon>Lactarius</taxon>
    </lineage>
</organism>
<dbReference type="GO" id="GO:0006506">
    <property type="term" value="P:GPI anchor biosynthetic process"/>
    <property type="evidence" value="ECO:0007669"/>
    <property type="project" value="InterPro"/>
</dbReference>
<keyword evidence="4" id="KW-0808">Transferase</keyword>
<dbReference type="InterPro" id="IPR019328">
    <property type="entry name" value="PIGH-H_dom"/>
</dbReference>
<dbReference type="PANTHER" id="PTHR15231">
    <property type="entry name" value="PHOSPHATIDYLINOSITOL N-ACETYLGLUCOSAMINYLTRANSFERASE SUBUNIT H"/>
    <property type="match status" value="1"/>
</dbReference>
<protein>
    <submittedName>
        <fullName evidence="4">GPI-GlcNAc transferase complex, PIG-H component-domain-containing protein</fullName>
    </submittedName>
</protein>
<proteinExistence type="inferred from homology"/>
<feature type="domain" description="Phosphatidylinositol N-acetylglucosaminyltransferase subunit H conserved" evidence="3">
    <location>
        <begin position="94"/>
        <end position="162"/>
    </location>
</feature>
<reference evidence="4" key="1">
    <citation type="submission" date="2022-01" db="EMBL/GenBank/DDBJ databases">
        <title>Comparative genomics reveals a dynamic genome evolution in the ectomycorrhizal milk-cap (Lactarius) mushrooms.</title>
        <authorList>
            <consortium name="DOE Joint Genome Institute"/>
            <person name="Lebreton A."/>
            <person name="Tang N."/>
            <person name="Kuo A."/>
            <person name="LaButti K."/>
            <person name="Drula E."/>
            <person name="Barry K."/>
            <person name="Clum A."/>
            <person name="Lipzen A."/>
            <person name="Mousain D."/>
            <person name="Ng V."/>
            <person name="Wang R."/>
            <person name="Wang X."/>
            <person name="Dai Y."/>
            <person name="Henrissat B."/>
            <person name="Grigoriev I.V."/>
            <person name="Guerin-Laguette A."/>
            <person name="Yu F."/>
            <person name="Martin F.M."/>
        </authorList>
    </citation>
    <scope>NUCLEOTIDE SEQUENCE</scope>
    <source>
        <strain evidence="4">QP</strain>
    </source>
</reference>
<dbReference type="Pfam" id="PF10181">
    <property type="entry name" value="PIG-H"/>
    <property type="match status" value="1"/>
</dbReference>
<keyword evidence="5" id="KW-1185">Reference proteome</keyword>
<gene>
    <name evidence="4" type="ORF">EDB92DRAFT_1789225</name>
</gene>
<comment type="caution">
    <text evidence="4">The sequence shown here is derived from an EMBL/GenBank/DDBJ whole genome shotgun (WGS) entry which is preliminary data.</text>
</comment>
<dbReference type="Proteomes" id="UP001201163">
    <property type="component" value="Unassembled WGS sequence"/>
</dbReference>
<evidence type="ECO:0000256" key="2">
    <source>
        <dbReference type="ARBA" id="ARBA00009610"/>
    </source>
</evidence>
<comment type="similarity">
    <text evidence="2">Belongs to the PIGH family.</text>
</comment>
<evidence type="ECO:0000256" key="1">
    <source>
        <dbReference type="ARBA" id="ARBA00004687"/>
    </source>
</evidence>
<evidence type="ECO:0000313" key="5">
    <source>
        <dbReference type="Proteomes" id="UP001201163"/>
    </source>
</evidence>
<name>A0AAD4QD38_9AGAM</name>